<feature type="domain" description="Ketosynthase family 3 (KS3)" evidence="5">
    <location>
        <begin position="1"/>
        <end position="377"/>
    </location>
</feature>
<organism evidence="6 7">
    <name type="scientific">Nocardia rhizosphaerae</name>
    <dbReference type="NCBI Taxonomy" id="1691571"/>
    <lineage>
        <taxon>Bacteria</taxon>
        <taxon>Bacillati</taxon>
        <taxon>Actinomycetota</taxon>
        <taxon>Actinomycetes</taxon>
        <taxon>Mycobacteriales</taxon>
        <taxon>Nocardiaceae</taxon>
        <taxon>Nocardia</taxon>
    </lineage>
</organism>
<name>A0ABV8KYS8_9NOCA</name>
<evidence type="ECO:0000313" key="7">
    <source>
        <dbReference type="Proteomes" id="UP001595767"/>
    </source>
</evidence>
<evidence type="ECO:0000256" key="3">
    <source>
        <dbReference type="ARBA" id="ARBA00022679"/>
    </source>
</evidence>
<dbReference type="PROSITE" id="PS00606">
    <property type="entry name" value="KS3_1"/>
    <property type="match status" value="1"/>
</dbReference>
<proteinExistence type="inferred from homology"/>
<dbReference type="InterPro" id="IPR014030">
    <property type="entry name" value="Ketoacyl_synth_N"/>
</dbReference>
<dbReference type="PANTHER" id="PTHR11712:SF347">
    <property type="entry name" value="BETA KETOACYL-ACYL CARRIER PROTEIN SYNTHASE"/>
    <property type="match status" value="1"/>
</dbReference>
<dbReference type="Pfam" id="PF00109">
    <property type="entry name" value="ketoacyl-synt"/>
    <property type="match status" value="1"/>
</dbReference>
<dbReference type="RefSeq" id="WP_378543663.1">
    <property type="nucleotide sequence ID" value="NZ_JBHSBA010000001.1"/>
</dbReference>
<dbReference type="InterPro" id="IPR016039">
    <property type="entry name" value="Thiolase-like"/>
</dbReference>
<dbReference type="Proteomes" id="UP001595767">
    <property type="component" value="Unassembled WGS sequence"/>
</dbReference>
<evidence type="ECO:0000313" key="6">
    <source>
        <dbReference type="EMBL" id="MFC4123411.1"/>
    </source>
</evidence>
<comment type="caution">
    <text evidence="6">The sequence shown here is derived from an EMBL/GenBank/DDBJ whole genome shotgun (WGS) entry which is preliminary data.</text>
</comment>
<evidence type="ECO:0000256" key="4">
    <source>
        <dbReference type="RuleBase" id="RU003694"/>
    </source>
</evidence>
<comment type="similarity">
    <text evidence="2 4">Belongs to the thiolase-like superfamily. Beta-ketoacyl-ACP synthases family.</text>
</comment>
<accession>A0ABV8KYS8</accession>
<sequence>MSISGVGVVSGYGWGREPLWQGITGGKPAAGLHPGYGVGRDEHAWVGRITDPDGMPGLFGRAVRAAATEAIADAQDRGWRRTGRTVGLVHAFTLGDVADWRDFYLVDHGHRRSRDYLRLLPSTPISVVMQDFGFHGPAMNVSAACSSGSAALLTAQLWLAAGLVDDVLCVTTDLSATPDMLEHFVGMGAAVADLDPFTACRPFQEGTRGFVMAEASVALLLSDAVDRPYARVLGGAMTNDAHHVVSVDPAHTQLIDCARRALAAAGIDAADVAYVNAHATGTRQCDAAERDVLTTVFADRPVVTALKPLTGHCQGAAAAVEVAALALSYDRGLAVSAPIVAPAHPRLLDGTAELTGGLTVKLSMGMGGTNAAVVLAPAVSQSPSPASGPAASA</sequence>
<evidence type="ECO:0000259" key="5">
    <source>
        <dbReference type="PROSITE" id="PS52004"/>
    </source>
</evidence>
<dbReference type="EMBL" id="JBHSBA010000001">
    <property type="protein sequence ID" value="MFC4123411.1"/>
    <property type="molecule type" value="Genomic_DNA"/>
</dbReference>
<dbReference type="InterPro" id="IPR020841">
    <property type="entry name" value="PKS_Beta-ketoAc_synthase_dom"/>
</dbReference>
<dbReference type="InterPro" id="IPR014031">
    <property type="entry name" value="Ketoacyl_synth_C"/>
</dbReference>
<dbReference type="InterPro" id="IPR018201">
    <property type="entry name" value="Ketoacyl_synth_AS"/>
</dbReference>
<dbReference type="PROSITE" id="PS52004">
    <property type="entry name" value="KS3_2"/>
    <property type="match status" value="1"/>
</dbReference>
<gene>
    <name evidence="6" type="ORF">ACFOW8_00565</name>
</gene>
<dbReference type="SUPFAM" id="SSF53901">
    <property type="entry name" value="Thiolase-like"/>
    <property type="match status" value="1"/>
</dbReference>
<dbReference type="PANTHER" id="PTHR11712">
    <property type="entry name" value="POLYKETIDE SYNTHASE-RELATED"/>
    <property type="match status" value="1"/>
</dbReference>
<comment type="pathway">
    <text evidence="1">Lipid metabolism; mycolic acid biosynthesis.</text>
</comment>
<dbReference type="InterPro" id="IPR000794">
    <property type="entry name" value="Beta-ketoacyl_synthase"/>
</dbReference>
<dbReference type="SMART" id="SM00825">
    <property type="entry name" value="PKS_KS"/>
    <property type="match status" value="1"/>
</dbReference>
<keyword evidence="7" id="KW-1185">Reference proteome</keyword>
<dbReference type="Pfam" id="PF02801">
    <property type="entry name" value="Ketoacyl-synt_C"/>
    <property type="match status" value="1"/>
</dbReference>
<keyword evidence="3 4" id="KW-0808">Transferase</keyword>
<dbReference type="Gene3D" id="3.40.47.10">
    <property type="match status" value="1"/>
</dbReference>
<reference evidence="7" key="1">
    <citation type="journal article" date="2019" name="Int. J. Syst. Evol. Microbiol.">
        <title>The Global Catalogue of Microorganisms (GCM) 10K type strain sequencing project: providing services to taxonomists for standard genome sequencing and annotation.</title>
        <authorList>
            <consortium name="The Broad Institute Genomics Platform"/>
            <consortium name="The Broad Institute Genome Sequencing Center for Infectious Disease"/>
            <person name="Wu L."/>
            <person name="Ma J."/>
        </authorList>
    </citation>
    <scope>NUCLEOTIDE SEQUENCE [LARGE SCALE GENOMIC DNA]</scope>
    <source>
        <strain evidence="7">CGMCC 4.7204</strain>
    </source>
</reference>
<protein>
    <submittedName>
        <fullName evidence="6">Beta-ketoacyl synthase N-terminal-like domain-containing protein</fullName>
    </submittedName>
</protein>
<evidence type="ECO:0000256" key="2">
    <source>
        <dbReference type="ARBA" id="ARBA00008467"/>
    </source>
</evidence>
<evidence type="ECO:0000256" key="1">
    <source>
        <dbReference type="ARBA" id="ARBA00004796"/>
    </source>
</evidence>